<organism evidence="2 3">
    <name type="scientific">candidate division WWE3 bacterium</name>
    <dbReference type="NCBI Taxonomy" id="2053526"/>
    <lineage>
        <taxon>Bacteria</taxon>
        <taxon>Katanobacteria</taxon>
    </lineage>
</organism>
<sequence length="85" mass="9728">MNEKERHLAEYLVFGVLGIALLIAFIAFRENRGILRVISGLESLLYVLWGIIHHSREDRLSKEIVSEYILLGTFVFLLLLTALSI</sequence>
<protein>
    <submittedName>
        <fullName evidence="2">Uncharacterized protein</fullName>
    </submittedName>
</protein>
<evidence type="ECO:0000313" key="3">
    <source>
        <dbReference type="Proteomes" id="UP000526033"/>
    </source>
</evidence>
<name>A0A7X9HH36_UNCKA</name>
<dbReference type="Proteomes" id="UP000526033">
    <property type="component" value="Unassembled WGS sequence"/>
</dbReference>
<gene>
    <name evidence="2" type="ORF">GYA27_02160</name>
</gene>
<feature type="transmembrane region" description="Helical" evidence="1">
    <location>
        <begin position="34"/>
        <end position="52"/>
    </location>
</feature>
<dbReference type="AlphaFoldDB" id="A0A7X9HH36"/>
<keyword evidence="1" id="KW-0472">Membrane</keyword>
<feature type="transmembrane region" description="Helical" evidence="1">
    <location>
        <begin position="12"/>
        <end position="28"/>
    </location>
</feature>
<evidence type="ECO:0000256" key="1">
    <source>
        <dbReference type="SAM" id="Phobius"/>
    </source>
</evidence>
<proteinExistence type="predicted"/>
<feature type="transmembrane region" description="Helical" evidence="1">
    <location>
        <begin position="64"/>
        <end position="83"/>
    </location>
</feature>
<evidence type="ECO:0000313" key="2">
    <source>
        <dbReference type="EMBL" id="NMB69981.1"/>
    </source>
</evidence>
<comment type="caution">
    <text evidence="2">The sequence shown here is derived from an EMBL/GenBank/DDBJ whole genome shotgun (WGS) entry which is preliminary data.</text>
</comment>
<keyword evidence="1" id="KW-1133">Transmembrane helix</keyword>
<accession>A0A7X9HH36</accession>
<dbReference type="EMBL" id="JAAZNL010000020">
    <property type="protein sequence ID" value="NMB69981.1"/>
    <property type="molecule type" value="Genomic_DNA"/>
</dbReference>
<keyword evidence="1" id="KW-0812">Transmembrane</keyword>
<reference evidence="2 3" key="1">
    <citation type="journal article" date="2020" name="Biotechnol. Biofuels">
        <title>New insights from the biogas microbiome by comprehensive genome-resolved metagenomics of nearly 1600 species originating from multiple anaerobic digesters.</title>
        <authorList>
            <person name="Campanaro S."/>
            <person name="Treu L."/>
            <person name="Rodriguez-R L.M."/>
            <person name="Kovalovszki A."/>
            <person name="Ziels R.M."/>
            <person name="Maus I."/>
            <person name="Zhu X."/>
            <person name="Kougias P.G."/>
            <person name="Basile A."/>
            <person name="Luo G."/>
            <person name="Schluter A."/>
            <person name="Konstantinidis K.T."/>
            <person name="Angelidaki I."/>
        </authorList>
    </citation>
    <scope>NUCLEOTIDE SEQUENCE [LARGE SCALE GENOMIC DNA]</scope>
    <source>
        <strain evidence="2">AS27yjCOA_165</strain>
    </source>
</reference>